<proteinExistence type="predicted"/>
<keyword evidence="2" id="KW-1185">Reference proteome</keyword>
<dbReference type="EMBL" id="JAGTJQ010000006">
    <property type="protein sequence ID" value="KAH7028813.1"/>
    <property type="molecule type" value="Genomic_DNA"/>
</dbReference>
<evidence type="ECO:0000313" key="2">
    <source>
        <dbReference type="Proteomes" id="UP000756346"/>
    </source>
</evidence>
<dbReference type="Proteomes" id="UP000756346">
    <property type="component" value="Unassembled WGS sequence"/>
</dbReference>
<comment type="caution">
    <text evidence="1">The sequence shown here is derived from an EMBL/GenBank/DDBJ whole genome shotgun (WGS) entry which is preliminary data.</text>
</comment>
<accession>A0A9P8Y5H8</accession>
<dbReference type="GeneID" id="70186377"/>
<organism evidence="1 2">
    <name type="scientific">Microdochium trichocladiopsis</name>
    <dbReference type="NCBI Taxonomy" id="1682393"/>
    <lineage>
        <taxon>Eukaryota</taxon>
        <taxon>Fungi</taxon>
        <taxon>Dikarya</taxon>
        <taxon>Ascomycota</taxon>
        <taxon>Pezizomycotina</taxon>
        <taxon>Sordariomycetes</taxon>
        <taxon>Xylariomycetidae</taxon>
        <taxon>Xylariales</taxon>
        <taxon>Microdochiaceae</taxon>
        <taxon>Microdochium</taxon>
    </lineage>
</organism>
<dbReference type="AlphaFoldDB" id="A0A9P8Y5H8"/>
<reference evidence="1" key="1">
    <citation type="journal article" date="2021" name="Nat. Commun.">
        <title>Genetic determinants of endophytism in the Arabidopsis root mycobiome.</title>
        <authorList>
            <person name="Mesny F."/>
            <person name="Miyauchi S."/>
            <person name="Thiergart T."/>
            <person name="Pickel B."/>
            <person name="Atanasova L."/>
            <person name="Karlsson M."/>
            <person name="Huettel B."/>
            <person name="Barry K.W."/>
            <person name="Haridas S."/>
            <person name="Chen C."/>
            <person name="Bauer D."/>
            <person name="Andreopoulos W."/>
            <person name="Pangilinan J."/>
            <person name="LaButti K."/>
            <person name="Riley R."/>
            <person name="Lipzen A."/>
            <person name="Clum A."/>
            <person name="Drula E."/>
            <person name="Henrissat B."/>
            <person name="Kohler A."/>
            <person name="Grigoriev I.V."/>
            <person name="Martin F.M."/>
            <person name="Hacquard S."/>
        </authorList>
    </citation>
    <scope>NUCLEOTIDE SEQUENCE</scope>
    <source>
        <strain evidence="1">MPI-CAGE-CH-0230</strain>
    </source>
</reference>
<sequence>MGTNYTMPADSLVDSNYDFMFMNGENSHAYKARLPWVIAATRNWRMIARDLVALDLDPLDPVQNDIRDRLRLLLRYCLGASYTFRRRFRAHPKFQNPEGMAALTPLLRESLGLMVDLYRLGENYLQPIPLQGPGGDKWLIPNNQPLELLVNATILKLGPGANLDDIKARMLQSSIVGLHRTGAKMPLVGLPRVIFICAEHRHSACSADVFGKLGNMQDAFDVRRTARFGDVNDMQVWQRHGAHGSLCQDVADRFDFVTNWYNVQSGKTYMGRAKESQLSNDEYTELCRNMYDAVGAPSDEGKPGGTPLPLKTGYNHRQELGRSFYAASDGSRVMFQEMSRCWKCRFVFHYRMYPGAGEQQTGPNAMVPEDPRQTAFKANESTTKFKCAEDLAHWLCVAASGGNCGRQGQDGEQFNFPPF</sequence>
<dbReference type="OrthoDB" id="10641037at2759"/>
<gene>
    <name evidence="1" type="ORF">B0I36DRAFT_349805</name>
</gene>
<protein>
    <submittedName>
        <fullName evidence="1">Uncharacterized protein</fullName>
    </submittedName>
</protein>
<evidence type="ECO:0000313" key="1">
    <source>
        <dbReference type="EMBL" id="KAH7028813.1"/>
    </source>
</evidence>
<name>A0A9P8Y5H8_9PEZI</name>
<dbReference type="RefSeq" id="XP_046011101.1">
    <property type="nucleotide sequence ID" value="XM_046156831.1"/>
</dbReference>